<protein>
    <recommendedName>
        <fullName evidence="3">Aldehyde dehydrogenase domain-containing protein</fullName>
    </recommendedName>
</protein>
<feature type="domain" description="Aldehyde dehydrogenase" evidence="3">
    <location>
        <begin position="51"/>
        <end position="113"/>
    </location>
</feature>
<dbReference type="PANTHER" id="PTHR43570">
    <property type="entry name" value="ALDEHYDE DEHYDROGENASE"/>
    <property type="match status" value="1"/>
</dbReference>
<dbReference type="GO" id="GO:0005737">
    <property type="term" value="C:cytoplasm"/>
    <property type="evidence" value="ECO:0007669"/>
    <property type="project" value="TreeGrafter"/>
</dbReference>
<evidence type="ECO:0000256" key="2">
    <source>
        <dbReference type="ARBA" id="ARBA00023002"/>
    </source>
</evidence>
<dbReference type="EMBL" id="JACGCI010000127">
    <property type="protein sequence ID" value="KAF6744073.1"/>
    <property type="molecule type" value="Genomic_DNA"/>
</dbReference>
<keyword evidence="5" id="KW-1185">Reference proteome</keyword>
<name>A0A8H6HBS6_9AGAR</name>
<dbReference type="SUPFAM" id="SSF53720">
    <property type="entry name" value="ALDH-like"/>
    <property type="match status" value="1"/>
</dbReference>
<dbReference type="InterPro" id="IPR016162">
    <property type="entry name" value="Ald_DH_N"/>
</dbReference>
<evidence type="ECO:0000256" key="1">
    <source>
        <dbReference type="ARBA" id="ARBA00009986"/>
    </source>
</evidence>
<keyword evidence="2" id="KW-0560">Oxidoreductase</keyword>
<gene>
    <name evidence="4" type="ORF">DFP72DRAFT_930190</name>
</gene>
<dbReference type="GO" id="GO:0006081">
    <property type="term" value="P:aldehyde metabolic process"/>
    <property type="evidence" value="ECO:0007669"/>
    <property type="project" value="InterPro"/>
</dbReference>
<comment type="similarity">
    <text evidence="1">Belongs to the aldehyde dehydrogenase family.</text>
</comment>
<dbReference type="InterPro" id="IPR012394">
    <property type="entry name" value="Aldehyde_DH_NAD(P)"/>
</dbReference>
<comment type="caution">
    <text evidence="4">The sequence shown here is derived from an EMBL/GenBank/DDBJ whole genome shotgun (WGS) entry which is preliminary data.</text>
</comment>
<sequence length="187" mass="20991">MARRPNAAPRSNHCRDWACYWARVEECSGARSLGRRMRECRVGGVVGGVEGEDKARIEKRAKGVVLIIPPWNYATILIFQPLCGAIAAGCPPLNKPSEVVPTFSKHLSELVPKYLDHAAYHAALGSVPETTKILELKWARIARYHLRSRSGERSDTDDPRAGREGYRHLQWCESWGGRVCVSSCFRF</sequence>
<dbReference type="AlphaFoldDB" id="A0A8H6HBS6"/>
<evidence type="ECO:0000313" key="4">
    <source>
        <dbReference type="EMBL" id="KAF6744073.1"/>
    </source>
</evidence>
<dbReference type="Gene3D" id="3.40.605.10">
    <property type="entry name" value="Aldehyde Dehydrogenase, Chain A, domain 1"/>
    <property type="match status" value="1"/>
</dbReference>
<dbReference type="Pfam" id="PF00171">
    <property type="entry name" value="Aldedh"/>
    <property type="match status" value="1"/>
</dbReference>
<evidence type="ECO:0000313" key="5">
    <source>
        <dbReference type="Proteomes" id="UP000521943"/>
    </source>
</evidence>
<reference evidence="4 5" key="1">
    <citation type="submission" date="2020-07" db="EMBL/GenBank/DDBJ databases">
        <title>Comparative genomics of pyrophilous fungi reveals a link between fire events and developmental genes.</title>
        <authorList>
            <consortium name="DOE Joint Genome Institute"/>
            <person name="Steindorff A.S."/>
            <person name="Carver A."/>
            <person name="Calhoun S."/>
            <person name="Stillman K."/>
            <person name="Liu H."/>
            <person name="Lipzen A."/>
            <person name="Pangilinan J."/>
            <person name="Labutti K."/>
            <person name="Bruns T.D."/>
            <person name="Grigoriev I.V."/>
        </authorList>
    </citation>
    <scope>NUCLEOTIDE SEQUENCE [LARGE SCALE GENOMIC DNA]</scope>
    <source>
        <strain evidence="4 5">CBS 144469</strain>
    </source>
</reference>
<proteinExistence type="inferred from homology"/>
<dbReference type="InterPro" id="IPR015590">
    <property type="entry name" value="Aldehyde_DH_dom"/>
</dbReference>
<dbReference type="PANTHER" id="PTHR43570:SF16">
    <property type="entry name" value="ALDEHYDE DEHYDROGENASE TYPE III, ISOFORM Q"/>
    <property type="match status" value="1"/>
</dbReference>
<dbReference type="OrthoDB" id="440325at2759"/>
<evidence type="ECO:0000259" key="3">
    <source>
        <dbReference type="Pfam" id="PF00171"/>
    </source>
</evidence>
<dbReference type="Proteomes" id="UP000521943">
    <property type="component" value="Unassembled WGS sequence"/>
</dbReference>
<dbReference type="InterPro" id="IPR016161">
    <property type="entry name" value="Ald_DH/histidinol_DH"/>
</dbReference>
<organism evidence="4 5">
    <name type="scientific">Ephemerocybe angulata</name>
    <dbReference type="NCBI Taxonomy" id="980116"/>
    <lineage>
        <taxon>Eukaryota</taxon>
        <taxon>Fungi</taxon>
        <taxon>Dikarya</taxon>
        <taxon>Basidiomycota</taxon>
        <taxon>Agaricomycotina</taxon>
        <taxon>Agaricomycetes</taxon>
        <taxon>Agaricomycetidae</taxon>
        <taxon>Agaricales</taxon>
        <taxon>Agaricineae</taxon>
        <taxon>Psathyrellaceae</taxon>
        <taxon>Ephemerocybe</taxon>
    </lineage>
</organism>
<accession>A0A8H6HBS6</accession>
<dbReference type="GO" id="GO:0004029">
    <property type="term" value="F:aldehyde dehydrogenase (NAD+) activity"/>
    <property type="evidence" value="ECO:0007669"/>
    <property type="project" value="TreeGrafter"/>
</dbReference>